<dbReference type="GO" id="GO:0005737">
    <property type="term" value="C:cytoplasm"/>
    <property type="evidence" value="ECO:0007669"/>
    <property type="project" value="TreeGrafter"/>
</dbReference>
<dbReference type="NCBIfam" id="TIGR00121">
    <property type="entry name" value="birA_ligase"/>
    <property type="match status" value="1"/>
</dbReference>
<evidence type="ECO:0000256" key="1">
    <source>
        <dbReference type="ARBA" id="ARBA00022598"/>
    </source>
</evidence>
<dbReference type="SUPFAM" id="SSF55681">
    <property type="entry name" value="Class II aaRS and biotin synthetases"/>
    <property type="match status" value="1"/>
</dbReference>
<organism evidence="3">
    <name type="scientific">mine drainage metagenome</name>
    <dbReference type="NCBI Taxonomy" id="410659"/>
    <lineage>
        <taxon>unclassified sequences</taxon>
        <taxon>metagenomes</taxon>
        <taxon>ecological metagenomes</taxon>
    </lineage>
</organism>
<dbReference type="EMBL" id="MLJW01000038">
    <property type="protein sequence ID" value="OIR07225.1"/>
    <property type="molecule type" value="Genomic_DNA"/>
</dbReference>
<dbReference type="GO" id="GO:0004077">
    <property type="term" value="F:biotin--[biotin carboxyl-carrier protein] ligase activity"/>
    <property type="evidence" value="ECO:0007669"/>
    <property type="project" value="UniProtKB-EC"/>
</dbReference>
<dbReference type="InterPro" id="IPR003142">
    <property type="entry name" value="BPL_C"/>
</dbReference>
<accession>A0A1J5SFK9</accession>
<name>A0A1J5SFK9_9ZZZZ</name>
<dbReference type="PANTHER" id="PTHR12835">
    <property type="entry name" value="BIOTIN PROTEIN LIGASE"/>
    <property type="match status" value="1"/>
</dbReference>
<dbReference type="CDD" id="cd16442">
    <property type="entry name" value="BPL"/>
    <property type="match status" value="1"/>
</dbReference>
<dbReference type="EC" id="6.3.4.15" evidence="3"/>
<protein>
    <submittedName>
        <fullName evidence="3">Bifunctional ligase/repressor BirA</fullName>
        <ecNumber evidence="3">6.3.4.15</ecNumber>
    </submittedName>
</protein>
<evidence type="ECO:0000259" key="2">
    <source>
        <dbReference type="PROSITE" id="PS51733"/>
    </source>
</evidence>
<gene>
    <name evidence="3" type="primary">birA_4</name>
    <name evidence="3" type="ORF">GALL_104810</name>
</gene>
<evidence type="ECO:0000313" key="3">
    <source>
        <dbReference type="EMBL" id="OIR07225.1"/>
    </source>
</evidence>
<dbReference type="InterPro" id="IPR004408">
    <property type="entry name" value="Biotin_CoA_COase_ligase"/>
</dbReference>
<reference evidence="3" key="1">
    <citation type="submission" date="2016-10" db="EMBL/GenBank/DDBJ databases">
        <title>Sequence of Gallionella enrichment culture.</title>
        <authorList>
            <person name="Poehlein A."/>
            <person name="Muehling M."/>
            <person name="Daniel R."/>
        </authorList>
    </citation>
    <scope>NUCLEOTIDE SEQUENCE</scope>
</reference>
<dbReference type="InterPro" id="IPR045864">
    <property type="entry name" value="aa-tRNA-synth_II/BPL/LPL"/>
</dbReference>
<sequence length="249" mass="26963">MSAPALPETAPAWRILQLDVVSSTNDVAGKLPGWNAVVARSQLQGRGRYRRSWVSDEGGVWLSAVLPTPGDPEAWSILPLAAGWALRETMDTFGVTGMRLRWPNDLMVERGKLAGILVERYSAETAVVGIGINYDNSPEAVQPDLAGQVARLRDLIDPTPARETVVVQLLAHLAIAQNHIASGRASEMLPALNAAWKIGRVAVATPSSERQIVGMFLGVDERGRLLLETENGARICLPPNEVEILRELP</sequence>
<feature type="domain" description="BPL/LPL catalytic" evidence="2">
    <location>
        <begin position="7"/>
        <end position="181"/>
    </location>
</feature>
<proteinExistence type="predicted"/>
<dbReference type="PROSITE" id="PS51733">
    <property type="entry name" value="BPL_LPL_CATALYTIC"/>
    <property type="match status" value="1"/>
</dbReference>
<keyword evidence="1 3" id="KW-0436">Ligase</keyword>
<dbReference type="InterPro" id="IPR004143">
    <property type="entry name" value="BPL_LPL_catalytic"/>
</dbReference>
<dbReference type="PANTHER" id="PTHR12835:SF5">
    <property type="entry name" value="BIOTIN--PROTEIN LIGASE"/>
    <property type="match status" value="1"/>
</dbReference>
<comment type="caution">
    <text evidence="3">The sequence shown here is derived from an EMBL/GenBank/DDBJ whole genome shotgun (WGS) entry which is preliminary data.</text>
</comment>
<dbReference type="AlphaFoldDB" id="A0A1J5SFK9"/>
<dbReference type="Pfam" id="PF03099">
    <property type="entry name" value="BPL_LplA_LipB"/>
    <property type="match status" value="1"/>
</dbReference>
<dbReference type="Gene3D" id="3.30.930.10">
    <property type="entry name" value="Bira Bifunctional Protein, Domain 2"/>
    <property type="match status" value="1"/>
</dbReference>
<dbReference type="Pfam" id="PF02237">
    <property type="entry name" value="BPL_C"/>
    <property type="match status" value="1"/>
</dbReference>